<comment type="function">
    <text evidence="1">Component of the type II secretion system inner membrane complex required for the energy-dependent secretion of extracellular factors such as proteases and toxins from the periplasm.</text>
</comment>
<evidence type="ECO:0000313" key="14">
    <source>
        <dbReference type="EMBL" id="HGT37824.1"/>
    </source>
</evidence>
<evidence type="ECO:0000256" key="5">
    <source>
        <dbReference type="ARBA" id="ARBA00022475"/>
    </source>
</evidence>
<evidence type="ECO:0000259" key="13">
    <source>
        <dbReference type="Pfam" id="PF00482"/>
    </source>
</evidence>
<feature type="domain" description="Type II secretion system protein GspF" evidence="13">
    <location>
        <begin position="272"/>
        <end position="394"/>
    </location>
</feature>
<accession>A0A7C4QLX5</accession>
<evidence type="ECO:0000256" key="12">
    <source>
        <dbReference type="SAM" id="Phobius"/>
    </source>
</evidence>
<feature type="transmembrane region" description="Helical" evidence="12">
    <location>
        <begin position="221"/>
        <end position="241"/>
    </location>
</feature>
<dbReference type="PROSITE" id="PS00874">
    <property type="entry name" value="T2SP_F"/>
    <property type="match status" value="1"/>
</dbReference>
<dbReference type="GO" id="GO:0005886">
    <property type="term" value="C:plasma membrane"/>
    <property type="evidence" value="ECO:0007669"/>
    <property type="project" value="UniProtKB-SubCell"/>
</dbReference>
<evidence type="ECO:0000256" key="3">
    <source>
        <dbReference type="ARBA" id="ARBA00005745"/>
    </source>
</evidence>
<dbReference type="PANTHER" id="PTHR30012:SF0">
    <property type="entry name" value="TYPE II SECRETION SYSTEM PROTEIN F-RELATED"/>
    <property type="match status" value="1"/>
</dbReference>
<evidence type="ECO:0000256" key="9">
    <source>
        <dbReference type="ARBA" id="ARBA00023136"/>
    </source>
</evidence>
<keyword evidence="4 11" id="KW-0813">Transport</keyword>
<name>A0A7C4QLX5_9PLAN</name>
<comment type="caution">
    <text evidence="14">The sequence shown here is derived from an EMBL/GenBank/DDBJ whole genome shotgun (WGS) entry which is preliminary data.</text>
</comment>
<dbReference type="PANTHER" id="PTHR30012">
    <property type="entry name" value="GENERAL SECRETION PATHWAY PROTEIN"/>
    <property type="match status" value="1"/>
</dbReference>
<dbReference type="FunFam" id="1.20.81.30:FF:000001">
    <property type="entry name" value="Type II secretion system protein F"/>
    <property type="match status" value="2"/>
</dbReference>
<dbReference type="Gene3D" id="1.20.81.30">
    <property type="entry name" value="Type II secretion system (T2SS), domain F"/>
    <property type="match status" value="2"/>
</dbReference>
<dbReference type="InterPro" id="IPR042094">
    <property type="entry name" value="T2SS_GspF_sf"/>
</dbReference>
<evidence type="ECO:0000256" key="1">
    <source>
        <dbReference type="ARBA" id="ARBA00002684"/>
    </source>
</evidence>
<comment type="similarity">
    <text evidence="3 11">Belongs to the GSP F family.</text>
</comment>
<sequence>MPEFQYIAREMSGQQVTGVLSAATEREAIGQLSAKSLFPVEIRLAEQAKIQERSKRRRVSGRLLAVFYTQLADLLRAGVPLLRSLDILERQTRNLTLKTVVKEVRDDVADGTRLAEAMRHHPTVFSELAVSMVRAGEEGSFLEDSLGRIAEFTEHQEELKGRVVGALVYPAFLVVVGTAVVAAMLVFFVPKFEPMFERLREVGQLPWATTALMGLSGFLQAYGWLLGLAVLVGGVFLGRWFQDEAGRRRFDELRLRMYGIGYVTRSLGIARFCRVLGTLLHNGVPLLSSLRIAKDATGNRVLSEAIATAAEHVSSGKSLARPLADSKEFPQDIIEMIAVGEEANNLEQVLINIADKMERQTNRQLDLVVRLLEPVMLVVMAGIILFVVVALMLPMLSSSQMV</sequence>
<evidence type="ECO:0000256" key="8">
    <source>
        <dbReference type="ARBA" id="ARBA00022989"/>
    </source>
</evidence>
<gene>
    <name evidence="14" type="ORF">ENS64_00930</name>
</gene>
<evidence type="ECO:0000256" key="11">
    <source>
        <dbReference type="RuleBase" id="RU003923"/>
    </source>
</evidence>
<evidence type="ECO:0000256" key="7">
    <source>
        <dbReference type="ARBA" id="ARBA00022692"/>
    </source>
</evidence>
<evidence type="ECO:0000256" key="2">
    <source>
        <dbReference type="ARBA" id="ARBA00004429"/>
    </source>
</evidence>
<feature type="domain" description="Type II secretion system protein GspF" evidence="13">
    <location>
        <begin position="67"/>
        <end position="190"/>
    </location>
</feature>
<dbReference type="InterPro" id="IPR001992">
    <property type="entry name" value="T2SS_GspF/T4SS_PilC_CS"/>
</dbReference>
<feature type="transmembrane region" description="Helical" evidence="12">
    <location>
        <begin position="375"/>
        <end position="396"/>
    </location>
</feature>
<dbReference type="Pfam" id="PF00482">
    <property type="entry name" value="T2SSF"/>
    <property type="match status" value="2"/>
</dbReference>
<dbReference type="GO" id="GO:0009306">
    <property type="term" value="P:protein secretion"/>
    <property type="evidence" value="ECO:0007669"/>
    <property type="project" value="InterPro"/>
</dbReference>
<keyword evidence="5" id="KW-1003">Cell membrane</keyword>
<dbReference type="AlphaFoldDB" id="A0A7C4QLX5"/>
<dbReference type="PRINTS" id="PR00812">
    <property type="entry name" value="BCTERIALGSPF"/>
</dbReference>
<keyword evidence="9 12" id="KW-0472">Membrane</keyword>
<evidence type="ECO:0000256" key="10">
    <source>
        <dbReference type="ARBA" id="ARBA00030750"/>
    </source>
</evidence>
<reference evidence="14" key="1">
    <citation type="journal article" date="2020" name="mSystems">
        <title>Genome- and Community-Level Interaction Insights into Carbon Utilization and Element Cycling Functions of Hydrothermarchaeota in Hydrothermal Sediment.</title>
        <authorList>
            <person name="Zhou Z."/>
            <person name="Liu Y."/>
            <person name="Xu W."/>
            <person name="Pan J."/>
            <person name="Luo Z.H."/>
            <person name="Li M."/>
        </authorList>
    </citation>
    <scope>NUCLEOTIDE SEQUENCE [LARGE SCALE GENOMIC DNA]</scope>
    <source>
        <strain evidence="14">SpSt-508</strain>
    </source>
</reference>
<dbReference type="InterPro" id="IPR018076">
    <property type="entry name" value="T2SS_GspF_dom"/>
</dbReference>
<organism evidence="14">
    <name type="scientific">Schlesneria paludicola</name>
    <dbReference type="NCBI Taxonomy" id="360056"/>
    <lineage>
        <taxon>Bacteria</taxon>
        <taxon>Pseudomonadati</taxon>
        <taxon>Planctomycetota</taxon>
        <taxon>Planctomycetia</taxon>
        <taxon>Planctomycetales</taxon>
        <taxon>Planctomycetaceae</taxon>
        <taxon>Schlesneria</taxon>
    </lineage>
</organism>
<comment type="subcellular location">
    <subcellularLocation>
        <location evidence="2">Cell inner membrane</location>
        <topology evidence="2">Multi-pass membrane protein</topology>
    </subcellularLocation>
    <subcellularLocation>
        <location evidence="11">Cell membrane</location>
        <topology evidence="11">Multi-pass membrane protein</topology>
    </subcellularLocation>
</comment>
<dbReference type="InterPro" id="IPR003004">
    <property type="entry name" value="GspF/PilC"/>
</dbReference>
<dbReference type="EMBL" id="DSVQ01000003">
    <property type="protein sequence ID" value="HGT37824.1"/>
    <property type="molecule type" value="Genomic_DNA"/>
</dbReference>
<keyword evidence="8 12" id="KW-1133">Transmembrane helix</keyword>
<evidence type="ECO:0000256" key="6">
    <source>
        <dbReference type="ARBA" id="ARBA00022519"/>
    </source>
</evidence>
<proteinExistence type="inferred from homology"/>
<keyword evidence="7 11" id="KW-0812">Transmembrane</keyword>
<evidence type="ECO:0000256" key="4">
    <source>
        <dbReference type="ARBA" id="ARBA00022448"/>
    </source>
</evidence>
<keyword evidence="6" id="KW-0997">Cell inner membrane</keyword>
<protein>
    <recommendedName>
        <fullName evidence="10">General secretion pathway protein F</fullName>
    </recommendedName>
</protein>
<feature type="transmembrane region" description="Helical" evidence="12">
    <location>
        <begin position="166"/>
        <end position="189"/>
    </location>
</feature>